<comment type="caution">
    <text evidence="6">The sequence shown here is derived from an EMBL/GenBank/DDBJ whole genome shotgun (WGS) entry which is preliminary data.</text>
</comment>
<dbReference type="Pfam" id="PF20981">
    <property type="entry name" value="AAR2_1st"/>
    <property type="match status" value="1"/>
</dbReference>
<dbReference type="CDD" id="cd13778">
    <property type="entry name" value="Aar2_C"/>
    <property type="match status" value="1"/>
</dbReference>
<organism evidence="6 7">
    <name type="scientific">Cichlidogyrus casuarinus</name>
    <dbReference type="NCBI Taxonomy" id="1844966"/>
    <lineage>
        <taxon>Eukaryota</taxon>
        <taxon>Metazoa</taxon>
        <taxon>Spiralia</taxon>
        <taxon>Lophotrochozoa</taxon>
        <taxon>Platyhelminthes</taxon>
        <taxon>Monogenea</taxon>
        <taxon>Monopisthocotylea</taxon>
        <taxon>Dactylogyridea</taxon>
        <taxon>Ancyrocephalidae</taxon>
        <taxon>Cichlidogyrus</taxon>
    </lineage>
</organism>
<gene>
    <name evidence="6" type="primary">AAR2</name>
    <name evidence="6" type="ORF">Ciccas_011348</name>
</gene>
<keyword evidence="7" id="KW-1185">Reference proteome</keyword>
<feature type="domain" description="AAR2 N-terminal" evidence="5">
    <location>
        <begin position="7"/>
        <end position="132"/>
    </location>
</feature>
<protein>
    <recommendedName>
        <fullName evidence="2">Protein AAR2 homolog</fullName>
    </recommendedName>
    <alternativeName>
        <fullName evidence="3">AAR2 splicing factor homolog</fullName>
    </alternativeName>
</protein>
<accession>A0ABD2PS60</accession>
<sequence>MNENIKGILLLEDTPNNTEIGIDMKFFVASSNFRGIKSIPPGPHLVYSRHSGSCGPRSSFMIEIKPSSEEYFVKLKWSKQAEEFVPETLTDSELDRLKSNFAEMERYMAAYPHDEYRNWISLTNFLNFPAFEALFPSDKQLYSCDMLQSKASSSQQRLAQPNSPAFATLETIPGTEVRFTDIPKRPIALKNASFDDVSRRGMDRSDTLEYVFTLLSERHTFDEEFLEHYHLKTGECAFLAELQFSFITFLIVERIDSWLHWRDMLTLATNCKVAVKSHPEFFSHLISVLFHQLNRDSNSDFDKASDTLFSMMAEASTFGSSKPSEPYFIPHMIKQLCLNVNDAATESHNARLSDLCARVDGLRVAMEQHYGWELVVPNSTVVQADSNGDLSEIPVTDIDWDTEDAPTIVL</sequence>
<dbReference type="InterPro" id="IPR033648">
    <property type="entry name" value="AAR2_C"/>
</dbReference>
<evidence type="ECO:0000259" key="4">
    <source>
        <dbReference type="Pfam" id="PF05282"/>
    </source>
</evidence>
<dbReference type="Pfam" id="PF05282">
    <property type="entry name" value="AAR2"/>
    <property type="match status" value="1"/>
</dbReference>
<name>A0ABD2PS60_9PLAT</name>
<dbReference type="InterPro" id="IPR038516">
    <property type="entry name" value="AAR2_N_sf"/>
</dbReference>
<dbReference type="InterPro" id="IPR038514">
    <property type="entry name" value="AAR2_C_sf"/>
</dbReference>
<dbReference type="CDD" id="cd13777">
    <property type="entry name" value="Aar2_N"/>
    <property type="match status" value="1"/>
</dbReference>
<dbReference type="Gene3D" id="1.25.40.550">
    <property type="entry name" value="Aar2, C-terminal domain-like"/>
    <property type="match status" value="1"/>
</dbReference>
<dbReference type="EMBL" id="JBJKFK010003250">
    <property type="protein sequence ID" value="KAL3310089.1"/>
    <property type="molecule type" value="Genomic_DNA"/>
</dbReference>
<evidence type="ECO:0000313" key="6">
    <source>
        <dbReference type="EMBL" id="KAL3310089.1"/>
    </source>
</evidence>
<dbReference type="PANTHER" id="PTHR12689">
    <property type="entry name" value="A1 CISTRON SPLICING FACTOR AAR2-RELATED"/>
    <property type="match status" value="1"/>
</dbReference>
<comment type="similarity">
    <text evidence="1">Belongs to the AAR2 family.</text>
</comment>
<evidence type="ECO:0000256" key="2">
    <source>
        <dbReference type="ARBA" id="ARBA00016372"/>
    </source>
</evidence>
<proteinExistence type="inferred from homology"/>
<reference evidence="6 7" key="1">
    <citation type="submission" date="2024-11" db="EMBL/GenBank/DDBJ databases">
        <title>Adaptive evolution of stress response genes in parasites aligns with host niche diversity.</title>
        <authorList>
            <person name="Hahn C."/>
            <person name="Resl P."/>
        </authorList>
    </citation>
    <scope>NUCLEOTIDE SEQUENCE [LARGE SCALE GENOMIC DNA]</scope>
    <source>
        <strain evidence="6">EGGRZ-B1_66</strain>
        <tissue evidence="6">Body</tissue>
    </source>
</reference>
<evidence type="ECO:0000313" key="7">
    <source>
        <dbReference type="Proteomes" id="UP001626550"/>
    </source>
</evidence>
<evidence type="ECO:0000256" key="3">
    <source>
        <dbReference type="ARBA" id="ARBA00030625"/>
    </source>
</evidence>
<dbReference type="InterPro" id="IPR007946">
    <property type="entry name" value="AAR2"/>
</dbReference>
<dbReference type="Gene3D" id="2.60.34.20">
    <property type="match status" value="1"/>
</dbReference>
<dbReference type="Proteomes" id="UP001626550">
    <property type="component" value="Unassembled WGS sequence"/>
</dbReference>
<dbReference type="AlphaFoldDB" id="A0ABD2PS60"/>
<evidence type="ECO:0000259" key="5">
    <source>
        <dbReference type="Pfam" id="PF20981"/>
    </source>
</evidence>
<evidence type="ECO:0000256" key="1">
    <source>
        <dbReference type="ARBA" id="ARBA00006281"/>
    </source>
</evidence>
<dbReference type="PANTHER" id="PTHR12689:SF4">
    <property type="entry name" value="PROTEIN AAR2 HOMOLOG"/>
    <property type="match status" value="1"/>
</dbReference>
<dbReference type="InterPro" id="IPR033647">
    <property type="entry name" value="Aar2_N"/>
</dbReference>
<feature type="domain" description="AAR2 C-terminal" evidence="4">
    <location>
        <begin position="179"/>
        <end position="374"/>
    </location>
</feature>